<accession>A0A563VZW0</accession>
<evidence type="ECO:0000313" key="2">
    <source>
        <dbReference type="Proteomes" id="UP000320055"/>
    </source>
</evidence>
<dbReference type="OrthoDB" id="57088at2"/>
<dbReference type="InterPro" id="IPR015315">
    <property type="entry name" value="DUF1963"/>
</dbReference>
<dbReference type="EMBL" id="CAACVJ010000468">
    <property type="protein sequence ID" value="VEP16969.1"/>
    <property type="molecule type" value="Genomic_DNA"/>
</dbReference>
<dbReference type="SUPFAM" id="SSF103032">
    <property type="entry name" value="Hypothetical protein YwqG"/>
    <property type="match status" value="1"/>
</dbReference>
<name>A0A563VZW0_9CYAN</name>
<dbReference type="InterPro" id="IPR035948">
    <property type="entry name" value="YwqG-like_sf"/>
</dbReference>
<organism evidence="1 2">
    <name type="scientific">Hyella patelloides LEGE 07179</name>
    <dbReference type="NCBI Taxonomy" id="945734"/>
    <lineage>
        <taxon>Bacteria</taxon>
        <taxon>Bacillati</taxon>
        <taxon>Cyanobacteriota</taxon>
        <taxon>Cyanophyceae</taxon>
        <taxon>Pleurocapsales</taxon>
        <taxon>Hyellaceae</taxon>
        <taxon>Hyella</taxon>
    </lineage>
</organism>
<dbReference type="PANTHER" id="PTHR36436:SF6">
    <property type="entry name" value="SLL5081 PROTEIN"/>
    <property type="match status" value="1"/>
</dbReference>
<dbReference type="Gene3D" id="2.30.320.10">
    <property type="entry name" value="YwqG-like"/>
    <property type="match status" value="1"/>
</dbReference>
<evidence type="ECO:0000313" key="1">
    <source>
        <dbReference type="EMBL" id="VEP16969.1"/>
    </source>
</evidence>
<proteinExistence type="predicted"/>
<keyword evidence="2" id="KW-1185">Reference proteome</keyword>
<dbReference type="Proteomes" id="UP000320055">
    <property type="component" value="Unassembled WGS sequence"/>
</dbReference>
<reference evidence="1 2" key="1">
    <citation type="submission" date="2019-01" db="EMBL/GenBank/DDBJ databases">
        <authorList>
            <person name="Brito A."/>
        </authorList>
    </citation>
    <scope>NUCLEOTIDE SEQUENCE [LARGE SCALE GENOMIC DNA]</scope>
    <source>
        <strain evidence="1">1</strain>
    </source>
</reference>
<dbReference type="PANTHER" id="PTHR36436">
    <property type="entry name" value="SLL5081 PROTEIN"/>
    <property type="match status" value="1"/>
</dbReference>
<sequence length="268" mass="31561">MIYKLDVELSPDLEPYRAKIEATIKPYIEIRLTDNNQPNWWQSKFGGLPYLPKGFTYPKSYDGEYLYLLAQINFVEVPHLEYFPNKGILQFYIAADEELYGLNFDNPTQQDKFRAVYFPDIDLKEDNLVTDFDFLPKLNDEWLMPFEGCCSLDFTINFRPITISDNKFSIFPVDEADANFQDIVDEYYDKFCMNKHKLGGYPNFVQYDPRYNYPQDEEPYILLLQIDSDSSKSINICWGDGGIGNFFIKKSALERLDFSNVWYNWDCG</sequence>
<dbReference type="RefSeq" id="WP_144866642.1">
    <property type="nucleotide sequence ID" value="NZ_LR213812.1"/>
</dbReference>
<gene>
    <name evidence="1" type="ORF">H1P_520010</name>
</gene>
<evidence type="ECO:0008006" key="3">
    <source>
        <dbReference type="Google" id="ProtNLM"/>
    </source>
</evidence>
<protein>
    <recommendedName>
        <fullName evidence="3">DUF1963 domain-containing protein</fullName>
    </recommendedName>
</protein>
<dbReference type="Pfam" id="PF09234">
    <property type="entry name" value="DUF1963"/>
    <property type="match status" value="1"/>
</dbReference>
<dbReference type="AlphaFoldDB" id="A0A563VZW0"/>